<dbReference type="GO" id="GO:0106435">
    <property type="term" value="F:carboxylesterase activity"/>
    <property type="evidence" value="ECO:0007669"/>
    <property type="project" value="UniProtKB-EC"/>
</dbReference>
<gene>
    <name evidence="10" type="ORF">NHX12_010420</name>
</gene>
<dbReference type="InterPro" id="IPR050593">
    <property type="entry name" value="LovG"/>
</dbReference>
<protein>
    <recommendedName>
        <fullName evidence="2">Esterase OVCA2</fullName>
        <ecNumber evidence="5">3.1.1.1</ecNumber>
    </recommendedName>
    <alternativeName>
        <fullName evidence="8">OVCA2 serine hydrolase domain-containing protein</fullName>
    </alternativeName>
</protein>
<name>A0A9Q0DJ27_9TELE</name>
<evidence type="ECO:0000256" key="1">
    <source>
        <dbReference type="ARBA" id="ARBA00005863"/>
    </source>
</evidence>
<comment type="caution">
    <text evidence="10">The sequence shown here is derived from an EMBL/GenBank/DDBJ whole genome shotgun (WGS) entry which is preliminary data.</text>
</comment>
<reference evidence="10" key="1">
    <citation type="submission" date="2022-07" db="EMBL/GenBank/DDBJ databases">
        <title>Chromosome-level genome of Muraenolepis orangiensis.</title>
        <authorList>
            <person name="Kim J."/>
        </authorList>
    </citation>
    <scope>NUCLEOTIDE SEQUENCE</scope>
    <source>
        <strain evidence="10">KU_S4_2022</strain>
        <tissue evidence="10">Muscle</tissue>
    </source>
</reference>
<feature type="domain" description="Serine hydrolase" evidence="9">
    <location>
        <begin position="7"/>
        <end position="217"/>
    </location>
</feature>
<dbReference type="SUPFAM" id="SSF53474">
    <property type="entry name" value="alpha/beta-Hydrolases"/>
    <property type="match status" value="1"/>
</dbReference>
<dbReference type="GO" id="GO:0005634">
    <property type="term" value="C:nucleus"/>
    <property type="evidence" value="ECO:0007669"/>
    <property type="project" value="TreeGrafter"/>
</dbReference>
<accession>A0A9Q0DJ27</accession>
<dbReference type="EMBL" id="JANIIK010000115">
    <property type="protein sequence ID" value="KAJ3589575.1"/>
    <property type="molecule type" value="Genomic_DNA"/>
</dbReference>
<dbReference type="Pfam" id="PF03959">
    <property type="entry name" value="FSH1"/>
    <property type="match status" value="1"/>
</dbReference>
<dbReference type="InterPro" id="IPR005645">
    <property type="entry name" value="FSH-like_dom"/>
</dbReference>
<evidence type="ECO:0000256" key="4">
    <source>
        <dbReference type="ARBA" id="ARBA00022801"/>
    </source>
</evidence>
<dbReference type="InterPro" id="IPR029058">
    <property type="entry name" value="AB_hydrolase_fold"/>
</dbReference>
<sequence length="226" mass="24756">MASVTQHPLRILCIHGYRQDGRSFREKTGALRKLLKKQVELVYMTAPHHVTQVCSAGGGSESGASEDQDSRGWWFSDPQARSFSAQQKCPESLGLDDSVAAVRAAAEELGPFDGVLGFSQGAALVAMLCALQEQHPRDPQLGFRFAILVAGFRSACEEHRGFYGTPLSIPSLHVFGLDDRVISDAMSRELLPAFLDPEVMTHPGGHFVPAASAHRQTYKDFLSRFQ</sequence>
<dbReference type="PANTHER" id="PTHR48070">
    <property type="entry name" value="ESTERASE OVCA2"/>
    <property type="match status" value="1"/>
</dbReference>
<dbReference type="Gene3D" id="3.40.50.1820">
    <property type="entry name" value="alpha/beta hydrolase"/>
    <property type="match status" value="1"/>
</dbReference>
<proteinExistence type="inferred from homology"/>
<comment type="function">
    <text evidence="7">Exhibits ester hydrolase activity with a strong preference for long-chain alkyl ester substrates and high selectivity against a variety of short, branched, and substituted esters. Is able to hydrolyze ester bonds within a wide range of p-nitrophenyl derivatives (C2-C14) in vitro, with a strong preference toward substrates of &gt;8 carbons.</text>
</comment>
<dbReference type="EC" id="3.1.1.1" evidence="5"/>
<evidence type="ECO:0000256" key="2">
    <source>
        <dbReference type="ARBA" id="ARBA00021974"/>
    </source>
</evidence>
<keyword evidence="11" id="KW-1185">Reference proteome</keyword>
<evidence type="ECO:0000313" key="11">
    <source>
        <dbReference type="Proteomes" id="UP001148018"/>
    </source>
</evidence>
<comment type="similarity">
    <text evidence="1">Belongs to the LovG family.</text>
</comment>
<evidence type="ECO:0000256" key="3">
    <source>
        <dbReference type="ARBA" id="ARBA00022487"/>
    </source>
</evidence>
<evidence type="ECO:0000256" key="7">
    <source>
        <dbReference type="ARBA" id="ARBA00093420"/>
    </source>
</evidence>
<dbReference type="GO" id="GO:0005737">
    <property type="term" value="C:cytoplasm"/>
    <property type="evidence" value="ECO:0007669"/>
    <property type="project" value="TreeGrafter"/>
</dbReference>
<keyword evidence="3" id="KW-0719">Serine esterase</keyword>
<keyword evidence="4" id="KW-0378">Hydrolase</keyword>
<dbReference type="AlphaFoldDB" id="A0A9Q0DJ27"/>
<comment type="catalytic activity">
    <reaction evidence="6">
        <text>a carboxylic ester + H2O = an alcohol + a carboxylate + H(+)</text>
        <dbReference type="Rhea" id="RHEA:21164"/>
        <dbReference type="ChEBI" id="CHEBI:15377"/>
        <dbReference type="ChEBI" id="CHEBI:15378"/>
        <dbReference type="ChEBI" id="CHEBI:29067"/>
        <dbReference type="ChEBI" id="CHEBI:30879"/>
        <dbReference type="ChEBI" id="CHEBI:33308"/>
        <dbReference type="EC" id="3.1.1.1"/>
    </reaction>
</comment>
<dbReference type="FunFam" id="3.40.50.1820:FF:000073">
    <property type="entry name" value="esterase OVCA2 isoform X6"/>
    <property type="match status" value="1"/>
</dbReference>
<organism evidence="10 11">
    <name type="scientific">Muraenolepis orangiensis</name>
    <name type="common">Patagonian moray cod</name>
    <dbReference type="NCBI Taxonomy" id="630683"/>
    <lineage>
        <taxon>Eukaryota</taxon>
        <taxon>Metazoa</taxon>
        <taxon>Chordata</taxon>
        <taxon>Craniata</taxon>
        <taxon>Vertebrata</taxon>
        <taxon>Euteleostomi</taxon>
        <taxon>Actinopterygii</taxon>
        <taxon>Neopterygii</taxon>
        <taxon>Teleostei</taxon>
        <taxon>Neoteleostei</taxon>
        <taxon>Acanthomorphata</taxon>
        <taxon>Zeiogadaria</taxon>
        <taxon>Gadariae</taxon>
        <taxon>Gadiformes</taxon>
        <taxon>Muraenolepidoidei</taxon>
        <taxon>Muraenolepididae</taxon>
        <taxon>Muraenolepis</taxon>
    </lineage>
</organism>
<dbReference type="PANTHER" id="PTHR48070:SF6">
    <property type="entry name" value="ESTERASE OVCA2"/>
    <property type="match status" value="1"/>
</dbReference>
<dbReference type="Proteomes" id="UP001148018">
    <property type="component" value="Unassembled WGS sequence"/>
</dbReference>
<evidence type="ECO:0000313" key="10">
    <source>
        <dbReference type="EMBL" id="KAJ3589575.1"/>
    </source>
</evidence>
<dbReference type="OrthoDB" id="414698at2759"/>
<evidence type="ECO:0000256" key="6">
    <source>
        <dbReference type="ARBA" id="ARBA00051142"/>
    </source>
</evidence>
<evidence type="ECO:0000256" key="5">
    <source>
        <dbReference type="ARBA" id="ARBA00039155"/>
    </source>
</evidence>
<evidence type="ECO:0000259" key="9">
    <source>
        <dbReference type="Pfam" id="PF03959"/>
    </source>
</evidence>
<evidence type="ECO:0000256" key="8">
    <source>
        <dbReference type="ARBA" id="ARBA00093679"/>
    </source>
</evidence>
<dbReference type="GO" id="GO:0032526">
    <property type="term" value="P:response to retinoic acid"/>
    <property type="evidence" value="ECO:0007669"/>
    <property type="project" value="TreeGrafter"/>
</dbReference>